<dbReference type="KEGG" id="egt:105962891"/>
<dbReference type="PANTHER" id="PTHR46354:SF4">
    <property type="entry name" value="PROTEIN DOG1-LIKE 3"/>
    <property type="match status" value="1"/>
</dbReference>
<organism evidence="2 3">
    <name type="scientific">Erythranthe guttata</name>
    <name type="common">Yellow monkey flower</name>
    <name type="synonym">Mimulus guttatus</name>
    <dbReference type="NCBI Taxonomy" id="4155"/>
    <lineage>
        <taxon>Eukaryota</taxon>
        <taxon>Viridiplantae</taxon>
        <taxon>Streptophyta</taxon>
        <taxon>Embryophyta</taxon>
        <taxon>Tracheophyta</taxon>
        <taxon>Spermatophyta</taxon>
        <taxon>Magnoliopsida</taxon>
        <taxon>eudicotyledons</taxon>
        <taxon>Gunneridae</taxon>
        <taxon>Pentapetalae</taxon>
        <taxon>asterids</taxon>
        <taxon>lamiids</taxon>
        <taxon>Lamiales</taxon>
        <taxon>Phrymaceae</taxon>
        <taxon>Erythranthe</taxon>
    </lineage>
</organism>
<gene>
    <name evidence="2" type="ORF">MIMGU_mgv1a012463mg</name>
</gene>
<dbReference type="PANTHER" id="PTHR46354">
    <property type="entry name" value="DOG1 DOMAIN-CONTAINING PROTEIN"/>
    <property type="match status" value="1"/>
</dbReference>
<dbReference type="Pfam" id="PF14144">
    <property type="entry name" value="DOG1"/>
    <property type="match status" value="1"/>
</dbReference>
<feature type="domain" description="DOG1" evidence="1">
    <location>
        <begin position="18"/>
        <end position="244"/>
    </location>
</feature>
<dbReference type="AlphaFoldDB" id="A0A022S2F6"/>
<dbReference type="GO" id="GO:0006351">
    <property type="term" value="P:DNA-templated transcription"/>
    <property type="evidence" value="ECO:0007669"/>
    <property type="project" value="InterPro"/>
</dbReference>
<keyword evidence="3" id="KW-1185">Reference proteome</keyword>
<dbReference type="eggNOG" id="ENOG502QR15">
    <property type="taxonomic scope" value="Eukaryota"/>
</dbReference>
<dbReference type="OrthoDB" id="542841at2759"/>
<dbReference type="STRING" id="4155.A0A022S2F6"/>
<evidence type="ECO:0000313" key="2">
    <source>
        <dbReference type="EMBL" id="EYU45430.1"/>
    </source>
</evidence>
<accession>A0A022S2F6</accession>
<dbReference type="InterPro" id="IPR025422">
    <property type="entry name" value="TGA_domain"/>
</dbReference>
<dbReference type="InterPro" id="IPR051886">
    <property type="entry name" value="Seed_Dev/Stress_Resp_Reg"/>
</dbReference>
<name>A0A022S2F6_ERYGU</name>
<evidence type="ECO:0000313" key="3">
    <source>
        <dbReference type="Proteomes" id="UP000030748"/>
    </source>
</evidence>
<proteinExistence type="predicted"/>
<dbReference type="GO" id="GO:0043565">
    <property type="term" value="F:sequence-specific DNA binding"/>
    <property type="evidence" value="ECO:0007669"/>
    <property type="project" value="InterPro"/>
</dbReference>
<sequence length="250" mass="28385">MSNLANGITHTAHGVGEHVSFHMFFDSWIVEQNHQLQELVSAASASASASEASVLIPLVVQHYEHYYKTKSMWAKKDILSMFRPSWRSSLEKAYMWVGGWRPTMTFHLLYSKCGLQFQDTGNLSHSQMERVDKLHKTTLWKEKMITEKLAKLQETMADSSMVELTDHSRHGGDQVVHHQGLVDAALAPKEKGLVGILQMADELRLNTLKDLILILSPIQGVYFLIAAAELHLRMHDWGKKRDDDASHNHC</sequence>
<dbReference type="Proteomes" id="UP000030748">
    <property type="component" value="Unassembled WGS sequence"/>
</dbReference>
<reference evidence="2 3" key="1">
    <citation type="journal article" date="2013" name="Proc. Natl. Acad. Sci. U.S.A.">
        <title>Fine-scale variation in meiotic recombination in Mimulus inferred from population shotgun sequencing.</title>
        <authorList>
            <person name="Hellsten U."/>
            <person name="Wright K.M."/>
            <person name="Jenkins J."/>
            <person name="Shu S."/>
            <person name="Yuan Y."/>
            <person name="Wessler S.R."/>
            <person name="Schmutz J."/>
            <person name="Willis J.H."/>
            <person name="Rokhsar D.S."/>
        </authorList>
    </citation>
    <scope>NUCLEOTIDE SEQUENCE [LARGE SCALE GENOMIC DNA]</scope>
    <source>
        <strain evidence="3">cv. DUN x IM62</strain>
    </source>
</reference>
<dbReference type="EMBL" id="KI630185">
    <property type="protein sequence ID" value="EYU45430.1"/>
    <property type="molecule type" value="Genomic_DNA"/>
</dbReference>
<dbReference type="PhylomeDB" id="A0A022S2F6"/>
<dbReference type="PROSITE" id="PS51806">
    <property type="entry name" value="DOG1"/>
    <property type="match status" value="1"/>
</dbReference>
<protein>
    <recommendedName>
        <fullName evidence="1">DOG1 domain-containing protein</fullName>
    </recommendedName>
</protein>
<dbReference type="OMA" id="KDEGANN"/>
<evidence type="ECO:0000259" key="1">
    <source>
        <dbReference type="PROSITE" id="PS51806"/>
    </source>
</evidence>